<dbReference type="RefSeq" id="WP_413267826.1">
    <property type="nucleotide sequence ID" value="NZ_JBHFNR010000281.1"/>
</dbReference>
<dbReference type="EMBL" id="JBHFNR010000281">
    <property type="protein sequence ID" value="MFB2898225.1"/>
    <property type="molecule type" value="Genomic_DNA"/>
</dbReference>
<sequence>MIVVSNTSPINNLAAIGQLSLLQQIYGQIVIPNAVYRELTNIPVAGTIEVKTFEWIEKREVTNSTLVKTLQLEIDEGEAEAIALAIELNADLLLIDERIGRIVASRLGLKFIGVLGVLLEAKSQGLISTVKPLLDRLSVSGFWINEKLYNQVLNLAGESL</sequence>
<dbReference type="InterPro" id="IPR021799">
    <property type="entry name" value="PIN-like_prokaryotic"/>
</dbReference>
<proteinExistence type="predicted"/>
<evidence type="ECO:0000313" key="1">
    <source>
        <dbReference type="EMBL" id="MFB2898225.1"/>
    </source>
</evidence>
<accession>A0ABV4Y2J9</accession>
<name>A0ABV4Y2J9_9CYAN</name>
<gene>
    <name evidence="1" type="ORF">ACE1CI_35355</name>
</gene>
<protein>
    <submittedName>
        <fullName evidence="1">DUF3368 domain-containing protein</fullName>
    </submittedName>
</protein>
<dbReference type="Pfam" id="PF11848">
    <property type="entry name" value="DUF3368"/>
    <property type="match status" value="1"/>
</dbReference>
<dbReference type="PANTHER" id="PTHR39550">
    <property type="entry name" value="SLL0658 PROTEIN"/>
    <property type="match status" value="1"/>
</dbReference>
<reference evidence="1 2" key="1">
    <citation type="submission" date="2024-09" db="EMBL/GenBank/DDBJ databases">
        <title>Floridaenema gen nov. (Aerosakkonemataceae, Aerosakkonematales ord. nov., Cyanobacteria) from benthic tropical and subtropical fresh waters, with the description of four new species.</title>
        <authorList>
            <person name="Moretto J.A."/>
            <person name="Berthold D.E."/>
            <person name="Lefler F.W."/>
            <person name="Huang I.-S."/>
            <person name="Laughinghouse H. IV."/>
        </authorList>
    </citation>
    <scope>NUCLEOTIDE SEQUENCE [LARGE SCALE GENOMIC DNA]</scope>
    <source>
        <strain evidence="1 2">BLCC-F50</strain>
    </source>
</reference>
<evidence type="ECO:0000313" key="2">
    <source>
        <dbReference type="Proteomes" id="UP001576784"/>
    </source>
</evidence>
<organism evidence="1 2">
    <name type="scientific">Floridaenema flaviceps BLCC-F50</name>
    <dbReference type="NCBI Taxonomy" id="3153642"/>
    <lineage>
        <taxon>Bacteria</taxon>
        <taxon>Bacillati</taxon>
        <taxon>Cyanobacteriota</taxon>
        <taxon>Cyanophyceae</taxon>
        <taxon>Oscillatoriophycideae</taxon>
        <taxon>Aerosakkonematales</taxon>
        <taxon>Aerosakkonemataceae</taxon>
        <taxon>Floridanema</taxon>
        <taxon>Floridanema flaviceps</taxon>
    </lineage>
</organism>
<keyword evidence="2" id="KW-1185">Reference proteome</keyword>
<dbReference type="PANTHER" id="PTHR39550:SF1">
    <property type="entry name" value="SLL0658 PROTEIN"/>
    <property type="match status" value="1"/>
</dbReference>
<comment type="caution">
    <text evidence="1">The sequence shown here is derived from an EMBL/GenBank/DDBJ whole genome shotgun (WGS) entry which is preliminary data.</text>
</comment>
<dbReference type="Proteomes" id="UP001576784">
    <property type="component" value="Unassembled WGS sequence"/>
</dbReference>